<dbReference type="Proteomes" id="UP000825002">
    <property type="component" value="Unassembled WGS sequence"/>
</dbReference>
<proteinExistence type="predicted"/>
<sequence length="60" mass="6507">MPAIRDAAIKDAITIRDEQQRQKNNKRALAIIITIVGLLTIIGAIGLWAIISSIVAVARQ</sequence>
<accession>A0ABQ7SD58</accession>
<keyword evidence="1" id="KW-0472">Membrane</keyword>
<keyword evidence="1" id="KW-1133">Transmembrane helix</keyword>
<evidence type="ECO:0000313" key="3">
    <source>
        <dbReference type="Proteomes" id="UP000825002"/>
    </source>
</evidence>
<keyword evidence="1" id="KW-0812">Transmembrane</keyword>
<name>A0ABQ7SD58_9ACAR</name>
<reference evidence="2 3" key="1">
    <citation type="submission" date="2020-10" db="EMBL/GenBank/DDBJ databases">
        <authorList>
            <person name="Klimov P.B."/>
            <person name="Dyachkov S.M."/>
            <person name="Chetverikov P.E."/>
        </authorList>
    </citation>
    <scope>NUCLEOTIDE SEQUENCE [LARGE SCALE GENOMIC DNA]</scope>
    <source>
        <strain evidence="2">BMOC 18-1129-001#AD2665</strain>
        <tissue evidence="2">Entire mites</tissue>
    </source>
</reference>
<organism evidence="2 3">
    <name type="scientific">Fragariocoptes setiger</name>
    <dbReference type="NCBI Taxonomy" id="1670756"/>
    <lineage>
        <taxon>Eukaryota</taxon>
        <taxon>Metazoa</taxon>
        <taxon>Ecdysozoa</taxon>
        <taxon>Arthropoda</taxon>
        <taxon>Chelicerata</taxon>
        <taxon>Arachnida</taxon>
        <taxon>Acari</taxon>
        <taxon>Acariformes</taxon>
        <taxon>Trombidiformes</taxon>
        <taxon>Prostigmata</taxon>
        <taxon>Eupodina</taxon>
        <taxon>Eriophyoidea</taxon>
        <taxon>Phytoptidae</taxon>
        <taxon>Fragariocoptes</taxon>
    </lineage>
</organism>
<gene>
    <name evidence="2" type="ORF">GZH46_00081</name>
</gene>
<evidence type="ECO:0000256" key="1">
    <source>
        <dbReference type="SAM" id="Phobius"/>
    </source>
</evidence>
<dbReference type="EMBL" id="JAIFTH010000009">
    <property type="protein sequence ID" value="KAG9511334.1"/>
    <property type="molecule type" value="Genomic_DNA"/>
</dbReference>
<feature type="transmembrane region" description="Helical" evidence="1">
    <location>
        <begin position="28"/>
        <end position="51"/>
    </location>
</feature>
<comment type="caution">
    <text evidence="2">The sequence shown here is derived from an EMBL/GenBank/DDBJ whole genome shotgun (WGS) entry which is preliminary data.</text>
</comment>
<evidence type="ECO:0000313" key="2">
    <source>
        <dbReference type="EMBL" id="KAG9511334.1"/>
    </source>
</evidence>
<protein>
    <submittedName>
        <fullName evidence="2">Uncharacterized protein</fullName>
    </submittedName>
</protein>
<keyword evidence="3" id="KW-1185">Reference proteome</keyword>